<dbReference type="AlphaFoldDB" id="A0A0B6AJP3"/>
<protein>
    <submittedName>
        <fullName evidence="2">Glyoxalase-like domain protein</fullName>
    </submittedName>
</protein>
<dbReference type="SUPFAM" id="SSF54593">
    <property type="entry name" value="Glyoxalase/Bleomycin resistance protein/Dihydroxybiphenyl dioxygenase"/>
    <property type="match status" value="1"/>
</dbReference>
<dbReference type="PANTHER" id="PTHR40265:SF1">
    <property type="entry name" value="GLYOXALASE-LIKE DOMAIN-CONTAINING PROTEIN"/>
    <property type="match status" value="1"/>
</dbReference>
<feature type="domain" description="Glyoxalase-like" evidence="1">
    <location>
        <begin position="5"/>
        <end position="192"/>
    </location>
</feature>
<dbReference type="PANTHER" id="PTHR40265">
    <property type="entry name" value="BLL2707 PROTEIN"/>
    <property type="match status" value="1"/>
</dbReference>
<organism evidence="2 3">
    <name type="scientific">Priestia megaterium (strain ATCC 14581 / DSM 32 / CCUG 1817 / JCM 2506 / NBRC 15308 / NCIMB 9376 / NCTC 10342 / NRRL B-14308 / VKM B-512 / Ford 19)</name>
    <name type="common">Bacillus megaterium</name>
    <dbReference type="NCBI Taxonomy" id="1348623"/>
    <lineage>
        <taxon>Bacteria</taxon>
        <taxon>Bacillati</taxon>
        <taxon>Bacillota</taxon>
        <taxon>Bacilli</taxon>
        <taxon>Bacillales</taxon>
        <taxon>Bacillaceae</taxon>
        <taxon>Priestia</taxon>
    </lineage>
</organism>
<dbReference type="InterPro" id="IPR029068">
    <property type="entry name" value="Glyas_Bleomycin-R_OHBP_Dase"/>
</dbReference>
<dbReference type="RefSeq" id="WP_034653619.1">
    <property type="nucleotide sequence ID" value="NZ_BCVB01000003.1"/>
</dbReference>
<dbReference type="EMBL" id="CP009920">
    <property type="protein sequence ID" value="AJI23751.1"/>
    <property type="molecule type" value="Genomic_DNA"/>
</dbReference>
<evidence type="ECO:0000313" key="2">
    <source>
        <dbReference type="EMBL" id="AJI23751.1"/>
    </source>
</evidence>
<sequence>MHLSFDHLVHFSPDPIKAQKELNEYGINVIKGGIHEKWGTFNTLAYFNLSYIEWLGLRDIALAQNVTDNDLIQQLVNEHTLLGHFGRFALRTDDMDLLIKELESKNVTVKGPVAGSRQTNDGERLQWKMCFIEADHDSLPLPFFIEWGEPEEKRKPKLADLSSHQAGQLQLKNIYCAVHNLEESISKWTKLLDVQSGESYKDSLLDARCQKLYVNGGNLIFCSGTQGVVHDTLKKVGERPFLVELDHALTPQQITVQGASFKFNI</sequence>
<dbReference type="HOGENOM" id="CLU_094158_0_0_9"/>
<dbReference type="InterPro" id="IPR025870">
    <property type="entry name" value="Glyoxalase-like_dom"/>
</dbReference>
<dbReference type="KEGG" id="bmeg:BG04_3504"/>
<gene>
    <name evidence="2" type="ORF">BG04_3504</name>
</gene>
<accession>A0A0B6AJP3</accession>
<proteinExistence type="predicted"/>
<evidence type="ECO:0000259" key="1">
    <source>
        <dbReference type="Pfam" id="PF13468"/>
    </source>
</evidence>
<name>A0A0B6AJP3_PRIM2</name>
<dbReference type="GeneID" id="93641563"/>
<dbReference type="Proteomes" id="UP000031829">
    <property type="component" value="Chromosome"/>
</dbReference>
<dbReference type="Pfam" id="PF13468">
    <property type="entry name" value="Glyoxalase_3"/>
    <property type="match status" value="1"/>
</dbReference>
<evidence type="ECO:0000313" key="3">
    <source>
        <dbReference type="Proteomes" id="UP000031829"/>
    </source>
</evidence>
<reference evidence="2 3" key="1">
    <citation type="journal article" date="2015" name="Genome Announc.">
        <title>Complete genome sequences for 35 biothreat assay-relevant bacillus species.</title>
        <authorList>
            <person name="Johnson S.L."/>
            <person name="Daligault H.E."/>
            <person name="Davenport K.W."/>
            <person name="Jaissle J."/>
            <person name="Frey K.G."/>
            <person name="Ladner J.T."/>
            <person name="Broomall S.M."/>
            <person name="Bishop-Lilly K.A."/>
            <person name="Bruce D.C."/>
            <person name="Gibbons H.S."/>
            <person name="Coyne S.R."/>
            <person name="Lo C.C."/>
            <person name="Meincke L."/>
            <person name="Munk A.C."/>
            <person name="Koroleva G.I."/>
            <person name="Rosenzweig C.N."/>
            <person name="Palacios G.F."/>
            <person name="Redden C.L."/>
            <person name="Minogue T.D."/>
            <person name="Chain P.S."/>
        </authorList>
    </citation>
    <scope>NUCLEOTIDE SEQUENCE [LARGE SCALE GENOMIC DNA]</scope>
    <source>
        <strain evidence="3">ATCC 14581 / DSM 32 / JCM 2506 / NBRC 15308 / NCIMB 9376 / NCTC 10342 / NRRL B-14308 / VKM B-512</strain>
    </source>
</reference>
<dbReference type="Gene3D" id="3.10.180.10">
    <property type="entry name" value="2,3-Dihydroxybiphenyl 1,2-Dioxygenase, domain 1"/>
    <property type="match status" value="1"/>
</dbReference>